<evidence type="ECO:0000256" key="8">
    <source>
        <dbReference type="ARBA" id="ARBA00023170"/>
    </source>
</evidence>
<evidence type="ECO:0000256" key="6">
    <source>
        <dbReference type="ARBA" id="ARBA00023077"/>
    </source>
</evidence>
<dbReference type="GO" id="GO:0009279">
    <property type="term" value="C:cell outer membrane"/>
    <property type="evidence" value="ECO:0007669"/>
    <property type="project" value="UniProtKB-SubCell"/>
</dbReference>
<dbReference type="GO" id="GO:0015344">
    <property type="term" value="F:siderophore uptake transmembrane transporter activity"/>
    <property type="evidence" value="ECO:0007669"/>
    <property type="project" value="TreeGrafter"/>
</dbReference>
<dbReference type="GO" id="GO:0044718">
    <property type="term" value="P:siderophore transmembrane transport"/>
    <property type="evidence" value="ECO:0007669"/>
    <property type="project" value="TreeGrafter"/>
</dbReference>
<dbReference type="Pfam" id="PF07715">
    <property type="entry name" value="Plug"/>
    <property type="match status" value="1"/>
</dbReference>
<reference evidence="15" key="1">
    <citation type="journal article" date="2021" name="PeerJ">
        <title>Extensive microbial diversity within the chicken gut microbiome revealed by metagenomics and culture.</title>
        <authorList>
            <person name="Gilroy R."/>
            <person name="Ravi A."/>
            <person name="Getino M."/>
            <person name="Pursley I."/>
            <person name="Horton D.L."/>
            <person name="Alikhan N.F."/>
            <person name="Baker D."/>
            <person name="Gharbi K."/>
            <person name="Hall N."/>
            <person name="Watson M."/>
            <person name="Adriaenssens E.M."/>
            <person name="Foster-Nyarko E."/>
            <person name="Jarju S."/>
            <person name="Secka A."/>
            <person name="Antonio M."/>
            <person name="Oren A."/>
            <person name="Chaudhuri R.R."/>
            <person name="La Ragione R."/>
            <person name="Hildebrand F."/>
            <person name="Pallen M.J."/>
        </authorList>
    </citation>
    <scope>NUCLEOTIDE SEQUENCE</scope>
    <source>
        <strain evidence="15">CHK118-2852</strain>
    </source>
</reference>
<dbReference type="Proteomes" id="UP000824108">
    <property type="component" value="Unassembled WGS sequence"/>
</dbReference>
<dbReference type="InterPro" id="IPR037066">
    <property type="entry name" value="Plug_dom_sf"/>
</dbReference>
<dbReference type="PANTHER" id="PTHR30069">
    <property type="entry name" value="TONB-DEPENDENT OUTER MEMBRANE RECEPTOR"/>
    <property type="match status" value="1"/>
</dbReference>
<sequence>MKERNLTGSLLALLLLTSPVVQGQQDTTRIDRNLTTDEVIVTGTRNKTDIRHLPMTISVVGRKQLESNYQPSVLPTLTEQVPGFFTTSRGIMGYGVSTGAAGGMSLRGIGGSPTAGLLVLIDGHPQYMGLMGHPIADAYQTMMAERVEVLRGPASVLYGSNAMGGVINIVTRQMEEEGSKTDVQAAYGSYNTLQTEVTNRLKRGRFSSIVTGSYNRSDGHRPDMDFEQYGGYAKLGYDFSNRWKLWGDVNVTHFNVSNPGTTAAPYIDNDSHITRGMASAALENHYERTSGALSFFYNWGRHRINDGYHPGEEPQTSHFNSKDRMMGLSWYQSATLFEGNRITAGIDYQHFGGESWYKVLATGEKQPQVDKQLDEVAGYVDFRQDIGRWLSIDAGLRVDHHSHTGTEWIPQGGLAFHLPRQAELKAMVGKGFRNPTIRELFMFSKNPDLQPESLVSYELAYTQRLCNGSLAYGLNLYYIDGKNIIQVDPAQRKNVNTGHIENWGTEATVSYRFNARWQANANYSWLHMEHPVLAAPEHKLYVGANYHQGRWTASSGVQYVRGLYTSVTQGQEKQETFVLWNLNIGYRLCNFASLFVKGENLLAQRYEINAGYPMPKATFMGGVHVNF</sequence>
<keyword evidence="6 11" id="KW-0798">TonB box</keyword>
<evidence type="ECO:0000256" key="2">
    <source>
        <dbReference type="ARBA" id="ARBA00022448"/>
    </source>
</evidence>
<feature type="signal peptide" evidence="12">
    <location>
        <begin position="1"/>
        <end position="23"/>
    </location>
</feature>
<accession>A0A9D2H0G7</accession>
<evidence type="ECO:0000256" key="12">
    <source>
        <dbReference type="SAM" id="SignalP"/>
    </source>
</evidence>
<keyword evidence="9 10" id="KW-0998">Cell outer membrane</keyword>
<reference evidence="15" key="2">
    <citation type="submission" date="2021-04" db="EMBL/GenBank/DDBJ databases">
        <authorList>
            <person name="Gilroy R."/>
        </authorList>
    </citation>
    <scope>NUCLEOTIDE SEQUENCE</scope>
    <source>
        <strain evidence="15">CHK118-2852</strain>
    </source>
</reference>
<evidence type="ECO:0000259" key="14">
    <source>
        <dbReference type="Pfam" id="PF07715"/>
    </source>
</evidence>
<feature type="chain" id="PRO_5038373504" evidence="12">
    <location>
        <begin position="24"/>
        <end position="627"/>
    </location>
</feature>
<comment type="similarity">
    <text evidence="10 11">Belongs to the TonB-dependent receptor family.</text>
</comment>
<keyword evidence="2 10" id="KW-0813">Transport</keyword>
<evidence type="ECO:0000256" key="5">
    <source>
        <dbReference type="ARBA" id="ARBA00022729"/>
    </source>
</evidence>
<evidence type="ECO:0000256" key="3">
    <source>
        <dbReference type="ARBA" id="ARBA00022452"/>
    </source>
</evidence>
<evidence type="ECO:0000256" key="7">
    <source>
        <dbReference type="ARBA" id="ARBA00023136"/>
    </source>
</evidence>
<evidence type="ECO:0000313" key="16">
    <source>
        <dbReference type="Proteomes" id="UP000824108"/>
    </source>
</evidence>
<evidence type="ECO:0000256" key="10">
    <source>
        <dbReference type="PROSITE-ProRule" id="PRU01360"/>
    </source>
</evidence>
<dbReference type="Gene3D" id="2.170.130.10">
    <property type="entry name" value="TonB-dependent receptor, plug domain"/>
    <property type="match status" value="1"/>
</dbReference>
<evidence type="ECO:0000313" key="15">
    <source>
        <dbReference type="EMBL" id="HIZ92110.1"/>
    </source>
</evidence>
<evidence type="ECO:0000256" key="1">
    <source>
        <dbReference type="ARBA" id="ARBA00004571"/>
    </source>
</evidence>
<keyword evidence="8 15" id="KW-0675">Receptor</keyword>
<dbReference type="Gene3D" id="2.40.170.20">
    <property type="entry name" value="TonB-dependent receptor, beta-barrel domain"/>
    <property type="match status" value="1"/>
</dbReference>
<keyword evidence="5 12" id="KW-0732">Signal</keyword>
<proteinExistence type="inferred from homology"/>
<name>A0A9D2H0G7_9BACE</name>
<organism evidence="15 16">
    <name type="scientific">Candidatus Bacteroides merdavium</name>
    <dbReference type="NCBI Taxonomy" id="2838472"/>
    <lineage>
        <taxon>Bacteria</taxon>
        <taxon>Pseudomonadati</taxon>
        <taxon>Bacteroidota</taxon>
        <taxon>Bacteroidia</taxon>
        <taxon>Bacteroidales</taxon>
        <taxon>Bacteroidaceae</taxon>
        <taxon>Bacteroides</taxon>
    </lineage>
</organism>
<dbReference type="PROSITE" id="PS52016">
    <property type="entry name" value="TONB_DEPENDENT_REC_3"/>
    <property type="match status" value="1"/>
</dbReference>
<evidence type="ECO:0000256" key="11">
    <source>
        <dbReference type="RuleBase" id="RU003357"/>
    </source>
</evidence>
<dbReference type="InterPro" id="IPR039426">
    <property type="entry name" value="TonB-dep_rcpt-like"/>
</dbReference>
<dbReference type="InterPro" id="IPR012910">
    <property type="entry name" value="Plug_dom"/>
</dbReference>
<protein>
    <submittedName>
        <fullName evidence="15">TonB-dependent receptor</fullName>
    </submittedName>
</protein>
<dbReference type="PANTHER" id="PTHR30069:SF29">
    <property type="entry name" value="HEMOGLOBIN AND HEMOGLOBIN-HAPTOGLOBIN-BINDING PROTEIN 1-RELATED"/>
    <property type="match status" value="1"/>
</dbReference>
<feature type="domain" description="TonB-dependent receptor plug" evidence="14">
    <location>
        <begin position="50"/>
        <end position="166"/>
    </location>
</feature>
<dbReference type="EMBL" id="DXAV01000068">
    <property type="protein sequence ID" value="HIZ92110.1"/>
    <property type="molecule type" value="Genomic_DNA"/>
</dbReference>
<comment type="caution">
    <text evidence="15">The sequence shown here is derived from an EMBL/GenBank/DDBJ whole genome shotgun (WGS) entry which is preliminary data.</text>
</comment>
<evidence type="ECO:0000256" key="9">
    <source>
        <dbReference type="ARBA" id="ARBA00023237"/>
    </source>
</evidence>
<dbReference type="InterPro" id="IPR036942">
    <property type="entry name" value="Beta-barrel_TonB_sf"/>
</dbReference>
<gene>
    <name evidence="15" type="ORF">H9807_08345</name>
</gene>
<keyword evidence="3 10" id="KW-1134">Transmembrane beta strand</keyword>
<evidence type="ECO:0000259" key="13">
    <source>
        <dbReference type="Pfam" id="PF00593"/>
    </source>
</evidence>
<keyword evidence="4 10" id="KW-0812">Transmembrane</keyword>
<evidence type="ECO:0000256" key="4">
    <source>
        <dbReference type="ARBA" id="ARBA00022692"/>
    </source>
</evidence>
<dbReference type="AlphaFoldDB" id="A0A9D2H0G7"/>
<dbReference type="Pfam" id="PF00593">
    <property type="entry name" value="TonB_dep_Rec_b-barrel"/>
    <property type="match status" value="1"/>
</dbReference>
<comment type="subcellular location">
    <subcellularLocation>
        <location evidence="1 10">Cell outer membrane</location>
        <topology evidence="1 10">Multi-pass membrane protein</topology>
    </subcellularLocation>
</comment>
<feature type="domain" description="TonB-dependent receptor-like beta-barrel" evidence="13">
    <location>
        <begin position="263"/>
        <end position="601"/>
    </location>
</feature>
<dbReference type="CDD" id="cd01347">
    <property type="entry name" value="ligand_gated_channel"/>
    <property type="match status" value="1"/>
</dbReference>
<keyword evidence="7 10" id="KW-0472">Membrane</keyword>
<dbReference type="InterPro" id="IPR000531">
    <property type="entry name" value="Beta-barrel_TonB"/>
</dbReference>
<dbReference type="SUPFAM" id="SSF56935">
    <property type="entry name" value="Porins"/>
    <property type="match status" value="1"/>
</dbReference>